<feature type="compositionally biased region" description="Polar residues" evidence="4">
    <location>
        <begin position="1"/>
        <end position="22"/>
    </location>
</feature>
<feature type="domain" description="G5" evidence="6">
    <location>
        <begin position="219"/>
        <end position="299"/>
    </location>
</feature>
<evidence type="ECO:0000256" key="3">
    <source>
        <dbReference type="ARBA" id="ARBA00022801"/>
    </source>
</evidence>
<dbReference type="InterPro" id="IPR010618">
    <property type="entry name" value="RPF"/>
</dbReference>
<feature type="compositionally biased region" description="Low complexity" evidence="4">
    <location>
        <begin position="311"/>
        <end position="339"/>
    </location>
</feature>
<comment type="similarity">
    <text evidence="1">Belongs to the transglycosylase family. Rpf subfamily.</text>
</comment>
<evidence type="ECO:0000256" key="1">
    <source>
        <dbReference type="ARBA" id="ARBA00010830"/>
    </source>
</evidence>
<keyword evidence="5" id="KW-0472">Membrane</keyword>
<dbReference type="Pfam" id="PF07501">
    <property type="entry name" value="G5"/>
    <property type="match status" value="1"/>
</dbReference>
<dbReference type="InterPro" id="IPR007137">
    <property type="entry name" value="DUF348"/>
</dbReference>
<dbReference type="Gene3D" id="1.10.530.10">
    <property type="match status" value="1"/>
</dbReference>
<dbReference type="SUPFAM" id="SSF53955">
    <property type="entry name" value="Lysozyme-like"/>
    <property type="match status" value="1"/>
</dbReference>
<evidence type="ECO:0000256" key="2">
    <source>
        <dbReference type="ARBA" id="ARBA00022729"/>
    </source>
</evidence>
<keyword evidence="5" id="KW-1133">Transmembrane helix</keyword>
<dbReference type="Gene3D" id="2.20.230.10">
    <property type="entry name" value="Resuscitation-promoting factor rpfb"/>
    <property type="match status" value="1"/>
</dbReference>
<proteinExistence type="inferred from homology"/>
<dbReference type="CDD" id="cd13925">
    <property type="entry name" value="RPF"/>
    <property type="match status" value="1"/>
</dbReference>
<dbReference type="InterPro" id="IPR011098">
    <property type="entry name" value="G5_dom"/>
</dbReference>
<evidence type="ECO:0000256" key="5">
    <source>
        <dbReference type="SAM" id="Phobius"/>
    </source>
</evidence>
<reference evidence="8" key="1">
    <citation type="journal article" date="2019" name="Int. J. Syst. Evol. Microbiol.">
        <title>The Global Catalogue of Microorganisms (GCM) 10K type strain sequencing project: providing services to taxonomists for standard genome sequencing and annotation.</title>
        <authorList>
            <consortium name="The Broad Institute Genomics Platform"/>
            <consortium name="The Broad Institute Genome Sequencing Center for Infectious Disease"/>
            <person name="Wu L."/>
            <person name="Ma J."/>
        </authorList>
    </citation>
    <scope>NUCLEOTIDE SEQUENCE [LARGE SCALE GENOMIC DNA]</scope>
    <source>
        <strain evidence="8">JCM 1490</strain>
    </source>
</reference>
<keyword evidence="3" id="KW-0378">Hydrolase</keyword>
<accession>A0ABW2Q5S9</accession>
<dbReference type="InterPro" id="IPR023346">
    <property type="entry name" value="Lysozyme-like_dom_sf"/>
</dbReference>
<evidence type="ECO:0000256" key="4">
    <source>
        <dbReference type="SAM" id="MobiDB-lite"/>
    </source>
</evidence>
<comment type="caution">
    <text evidence="7">The sequence shown here is derived from an EMBL/GenBank/DDBJ whole genome shotgun (WGS) entry which is preliminary data.</text>
</comment>
<name>A0ABW2Q5S9_9MICO</name>
<keyword evidence="8" id="KW-1185">Reference proteome</keyword>
<feature type="transmembrane region" description="Helical" evidence="5">
    <location>
        <begin position="32"/>
        <end position="51"/>
    </location>
</feature>
<dbReference type="Pfam" id="PF06737">
    <property type="entry name" value="Transglycosylas"/>
    <property type="match status" value="1"/>
</dbReference>
<evidence type="ECO:0000259" key="6">
    <source>
        <dbReference type="PROSITE" id="PS51109"/>
    </source>
</evidence>
<feature type="region of interest" description="Disordered" evidence="4">
    <location>
        <begin position="298"/>
        <end position="339"/>
    </location>
</feature>
<dbReference type="Proteomes" id="UP001596455">
    <property type="component" value="Unassembled WGS sequence"/>
</dbReference>
<evidence type="ECO:0000313" key="8">
    <source>
        <dbReference type="Proteomes" id="UP001596455"/>
    </source>
</evidence>
<dbReference type="EMBL" id="JBHTCQ010000001">
    <property type="protein sequence ID" value="MFC7404859.1"/>
    <property type="molecule type" value="Genomic_DNA"/>
</dbReference>
<evidence type="ECO:0000313" key="7">
    <source>
        <dbReference type="EMBL" id="MFC7404859.1"/>
    </source>
</evidence>
<gene>
    <name evidence="7" type="ORF">ACFQQL_07035</name>
</gene>
<keyword evidence="5" id="KW-0812">Transmembrane</keyword>
<feature type="region of interest" description="Disordered" evidence="4">
    <location>
        <begin position="1"/>
        <end position="28"/>
    </location>
</feature>
<dbReference type="Pfam" id="PF03990">
    <property type="entry name" value="DUF348"/>
    <property type="match status" value="3"/>
</dbReference>
<organism evidence="7 8">
    <name type="scientific">Georgenia alba</name>
    <dbReference type="NCBI Taxonomy" id="2233858"/>
    <lineage>
        <taxon>Bacteria</taxon>
        <taxon>Bacillati</taxon>
        <taxon>Actinomycetota</taxon>
        <taxon>Actinomycetes</taxon>
        <taxon>Micrococcales</taxon>
        <taxon>Bogoriellaceae</taxon>
        <taxon>Georgenia</taxon>
    </lineage>
</organism>
<sequence>MSENNALEPSASTPATPENTEQTESRPRRRRALWVALGLVPVLVAGGAVAAHAHKTVDLEIDGETQTVTTWSGSVEGLLAEQGIEVDSRDLLAPEPGAALTDGGEVVVRNARQVAVEIDGERRDVWTTALTQADIVSSLFESGRDITMSASRSLDRTALDLPLVVDDEVIVIADGERNRVHLEGEADVQDALDAADVELGRQDHVEVGSANDGTATVTVTRVVHGERTETRRVDFETVEQADDSMYEGETRVVQEGRPGERTLTYATVRVGDELVTSRRVSNEVTTDPVNRIVAYGTAERPAPEPEPAPAPSSSGSGSSSSSSSSSSESSGGGSAPSSGVWAALAQCESGGDPTTNTGNGYYGLYQFSLPTWQSVGGTGLPSEASASEQTMRAQILQQRAGWGQWPACAAELGLY</sequence>
<protein>
    <submittedName>
        <fullName evidence="7">Transglycosylase family protein</fullName>
    </submittedName>
</protein>
<dbReference type="RefSeq" id="WP_382392655.1">
    <property type="nucleotide sequence ID" value="NZ_JBHTCQ010000001.1"/>
</dbReference>
<dbReference type="SMART" id="SM01208">
    <property type="entry name" value="G5"/>
    <property type="match status" value="1"/>
</dbReference>
<dbReference type="PROSITE" id="PS51109">
    <property type="entry name" value="G5"/>
    <property type="match status" value="1"/>
</dbReference>
<keyword evidence="2" id="KW-0732">Signal</keyword>